<dbReference type="GO" id="GO:0005886">
    <property type="term" value="C:plasma membrane"/>
    <property type="evidence" value="ECO:0007669"/>
    <property type="project" value="UniProtKB-SubCell"/>
</dbReference>
<proteinExistence type="inferred from homology"/>
<feature type="domain" description="Mechanosensitive ion channel MscS" evidence="8">
    <location>
        <begin position="108"/>
        <end position="174"/>
    </location>
</feature>
<evidence type="ECO:0000259" key="10">
    <source>
        <dbReference type="Pfam" id="PF21088"/>
    </source>
</evidence>
<evidence type="ECO:0000256" key="4">
    <source>
        <dbReference type="ARBA" id="ARBA00022692"/>
    </source>
</evidence>
<evidence type="ECO:0000313" key="11">
    <source>
        <dbReference type="EMBL" id="VAW77174.1"/>
    </source>
</evidence>
<dbReference type="InterPro" id="IPR008910">
    <property type="entry name" value="MSC_TM_helix"/>
</dbReference>
<reference evidence="11" key="1">
    <citation type="submission" date="2018-06" db="EMBL/GenBank/DDBJ databases">
        <authorList>
            <person name="Zhirakovskaya E."/>
        </authorList>
    </citation>
    <scope>NUCLEOTIDE SEQUENCE</scope>
</reference>
<dbReference type="EMBL" id="UOFN01000074">
    <property type="protein sequence ID" value="VAW77174.1"/>
    <property type="molecule type" value="Genomic_DNA"/>
</dbReference>
<dbReference type="SUPFAM" id="SSF50182">
    <property type="entry name" value="Sm-like ribonucleoproteins"/>
    <property type="match status" value="1"/>
</dbReference>
<dbReference type="PANTHER" id="PTHR30221:SF1">
    <property type="entry name" value="SMALL-CONDUCTANCE MECHANOSENSITIVE CHANNEL"/>
    <property type="match status" value="1"/>
</dbReference>
<keyword evidence="3" id="KW-1003">Cell membrane</keyword>
<evidence type="ECO:0000256" key="1">
    <source>
        <dbReference type="ARBA" id="ARBA00004651"/>
    </source>
</evidence>
<dbReference type="InterPro" id="IPR010920">
    <property type="entry name" value="LSM_dom_sf"/>
</dbReference>
<comment type="subcellular location">
    <subcellularLocation>
        <location evidence="1">Cell membrane</location>
        <topology evidence="1">Multi-pass membrane protein</topology>
    </subcellularLocation>
</comment>
<comment type="similarity">
    <text evidence="2">Belongs to the MscS (TC 1.A.23) family.</text>
</comment>
<organism evidence="11">
    <name type="scientific">hydrothermal vent metagenome</name>
    <dbReference type="NCBI Taxonomy" id="652676"/>
    <lineage>
        <taxon>unclassified sequences</taxon>
        <taxon>metagenomes</taxon>
        <taxon>ecological metagenomes</taxon>
    </lineage>
</organism>
<keyword evidence="6 7" id="KW-0472">Membrane</keyword>
<protein>
    <submittedName>
        <fullName evidence="11">Potassium efflux system KefA protein / Small-conductance mechanosensitive channel</fullName>
    </submittedName>
</protein>
<gene>
    <name evidence="11" type="ORF">MNBD_GAMMA15-2361</name>
</gene>
<feature type="transmembrane region" description="Helical" evidence="7">
    <location>
        <begin position="60"/>
        <end position="81"/>
    </location>
</feature>
<evidence type="ECO:0000259" key="9">
    <source>
        <dbReference type="Pfam" id="PF21082"/>
    </source>
</evidence>
<dbReference type="Gene3D" id="3.30.70.100">
    <property type="match status" value="1"/>
</dbReference>
<feature type="transmembrane region" description="Helical" evidence="7">
    <location>
        <begin position="87"/>
        <end position="106"/>
    </location>
</feature>
<evidence type="ECO:0000256" key="2">
    <source>
        <dbReference type="ARBA" id="ARBA00008017"/>
    </source>
</evidence>
<keyword evidence="5 7" id="KW-1133">Transmembrane helix</keyword>
<dbReference type="Pfam" id="PF21088">
    <property type="entry name" value="MS_channel_1st"/>
    <property type="match status" value="1"/>
</dbReference>
<dbReference type="InterPro" id="IPR045275">
    <property type="entry name" value="MscS_archaea/bacteria_type"/>
</dbReference>
<dbReference type="SUPFAM" id="SSF82689">
    <property type="entry name" value="Mechanosensitive channel protein MscS (YggB), C-terminal domain"/>
    <property type="match status" value="1"/>
</dbReference>
<feature type="transmembrane region" description="Helical" evidence="7">
    <location>
        <begin position="20"/>
        <end position="40"/>
    </location>
</feature>
<evidence type="ECO:0000256" key="5">
    <source>
        <dbReference type="ARBA" id="ARBA00022989"/>
    </source>
</evidence>
<feature type="domain" description="Mechanosensitive ion channel MscS C-terminal" evidence="9">
    <location>
        <begin position="181"/>
        <end position="263"/>
    </location>
</feature>
<dbReference type="AlphaFoldDB" id="A0A3B0Z727"/>
<evidence type="ECO:0000256" key="7">
    <source>
        <dbReference type="SAM" id="Phobius"/>
    </source>
</evidence>
<sequence length="276" mass="30149">MDPNLMPAMDDLSSMQTLLIDLSIKIAIALLIFVIGRWIAKRLTNLVGKVMGRANMDDMLINFVRNLVYTVLILVVVMASLDHLGVETTSLLAVFGAAGLAIGLALKDSLSNFSSGVMIILFRPFKVGDFVEAGGATGTIEEVRMFATIFRTGDNREVIVPNGQIYGGTITNFSAKPTRRIDLVFGIGYDDDIAKAKQIINDLMKKDSRILSDPEPAVAMAELADSSVNFNVRPWVKSGDYWPVRADLLESVKLAFDAEGISIPYPQQDVHMHNAA</sequence>
<evidence type="ECO:0000259" key="8">
    <source>
        <dbReference type="Pfam" id="PF00924"/>
    </source>
</evidence>
<dbReference type="InterPro" id="IPR023408">
    <property type="entry name" value="MscS_beta-dom_sf"/>
</dbReference>
<dbReference type="PANTHER" id="PTHR30221">
    <property type="entry name" value="SMALL-CONDUCTANCE MECHANOSENSITIVE CHANNEL"/>
    <property type="match status" value="1"/>
</dbReference>
<dbReference type="Pfam" id="PF21082">
    <property type="entry name" value="MS_channel_3rd"/>
    <property type="match status" value="1"/>
</dbReference>
<dbReference type="Gene3D" id="1.10.287.1260">
    <property type="match status" value="1"/>
</dbReference>
<dbReference type="GO" id="GO:0008381">
    <property type="term" value="F:mechanosensitive monoatomic ion channel activity"/>
    <property type="evidence" value="ECO:0007669"/>
    <property type="project" value="InterPro"/>
</dbReference>
<dbReference type="InterPro" id="IPR011066">
    <property type="entry name" value="MscS_channel_C_sf"/>
</dbReference>
<dbReference type="Gene3D" id="2.30.30.60">
    <property type="match status" value="1"/>
</dbReference>
<dbReference type="InterPro" id="IPR049142">
    <property type="entry name" value="MS_channel_1st"/>
</dbReference>
<name>A0A3B0Z727_9ZZZZ</name>
<dbReference type="InterPro" id="IPR049278">
    <property type="entry name" value="MS_channel_C"/>
</dbReference>
<dbReference type="Pfam" id="PF00924">
    <property type="entry name" value="MS_channel_2nd"/>
    <property type="match status" value="1"/>
</dbReference>
<dbReference type="SUPFAM" id="SSF82861">
    <property type="entry name" value="Mechanosensitive channel protein MscS (YggB), transmembrane region"/>
    <property type="match status" value="1"/>
</dbReference>
<dbReference type="InterPro" id="IPR011014">
    <property type="entry name" value="MscS_channel_TM-2"/>
</dbReference>
<keyword evidence="4 7" id="KW-0812">Transmembrane</keyword>
<feature type="domain" description="Mechanosensitive ion channel transmembrane helices 2/3" evidence="10">
    <location>
        <begin position="67"/>
        <end position="107"/>
    </location>
</feature>
<evidence type="ECO:0000256" key="6">
    <source>
        <dbReference type="ARBA" id="ARBA00023136"/>
    </source>
</evidence>
<dbReference type="InterPro" id="IPR006685">
    <property type="entry name" value="MscS_channel_2nd"/>
</dbReference>
<dbReference type="Pfam" id="PF05552">
    <property type="entry name" value="MS_channel_1st_1"/>
    <property type="match status" value="1"/>
</dbReference>
<accession>A0A3B0Z727</accession>
<evidence type="ECO:0000256" key="3">
    <source>
        <dbReference type="ARBA" id="ARBA00022475"/>
    </source>
</evidence>